<name>A0ACC2KIB4_PERAE</name>
<proteinExistence type="predicted"/>
<evidence type="ECO:0000313" key="2">
    <source>
        <dbReference type="Proteomes" id="UP001234297"/>
    </source>
</evidence>
<organism evidence="1 2">
    <name type="scientific">Persea americana</name>
    <name type="common">Avocado</name>
    <dbReference type="NCBI Taxonomy" id="3435"/>
    <lineage>
        <taxon>Eukaryota</taxon>
        <taxon>Viridiplantae</taxon>
        <taxon>Streptophyta</taxon>
        <taxon>Embryophyta</taxon>
        <taxon>Tracheophyta</taxon>
        <taxon>Spermatophyta</taxon>
        <taxon>Magnoliopsida</taxon>
        <taxon>Magnoliidae</taxon>
        <taxon>Laurales</taxon>
        <taxon>Lauraceae</taxon>
        <taxon>Persea</taxon>
    </lineage>
</organism>
<reference evidence="1 2" key="1">
    <citation type="journal article" date="2022" name="Hortic Res">
        <title>A haplotype resolved chromosomal level avocado genome allows analysis of novel avocado genes.</title>
        <authorList>
            <person name="Nath O."/>
            <person name="Fletcher S.J."/>
            <person name="Hayward A."/>
            <person name="Shaw L.M."/>
            <person name="Masouleh A.K."/>
            <person name="Furtado A."/>
            <person name="Henry R.J."/>
            <person name="Mitter N."/>
        </authorList>
    </citation>
    <scope>NUCLEOTIDE SEQUENCE [LARGE SCALE GENOMIC DNA]</scope>
    <source>
        <strain evidence="2">cv. Hass</strain>
    </source>
</reference>
<dbReference type="Proteomes" id="UP001234297">
    <property type="component" value="Chromosome 9"/>
</dbReference>
<evidence type="ECO:0000313" key="1">
    <source>
        <dbReference type="EMBL" id="KAJ8620684.1"/>
    </source>
</evidence>
<gene>
    <name evidence="1" type="ORF">MRB53_029213</name>
</gene>
<protein>
    <submittedName>
        <fullName evidence="1">Uncharacterized protein</fullName>
    </submittedName>
</protein>
<sequence length="186" mass="20151">MFESIRSMKRTSVMDDGLLVDGPNKVGVPPNMNAMNVPSMNQDQQRSLVAIAPINGVPMEMKVVILKLKGNGRNNNPTNGNGGKKGGVKNQTRMQNIHLPLMGNIPAVPGPMPAESIGSEYGWAISRAQAASFYYQSIPPTISSSLDDATTVVGKMEDLLYVKRWHLPVFGDDKPANMTDADWALV</sequence>
<comment type="caution">
    <text evidence="1">The sequence shown here is derived from an EMBL/GenBank/DDBJ whole genome shotgun (WGS) entry which is preliminary data.</text>
</comment>
<keyword evidence="2" id="KW-1185">Reference proteome</keyword>
<accession>A0ACC2KIB4</accession>
<dbReference type="EMBL" id="CM056817">
    <property type="protein sequence ID" value="KAJ8620684.1"/>
    <property type="molecule type" value="Genomic_DNA"/>
</dbReference>